<proteinExistence type="predicted"/>
<dbReference type="PANTHER" id="PTHR24273:SF32">
    <property type="entry name" value="HYALIN"/>
    <property type="match status" value="1"/>
</dbReference>
<feature type="domain" description="HYR" evidence="2">
    <location>
        <begin position="109"/>
        <end position="193"/>
    </location>
</feature>
<dbReference type="EMBL" id="MRZV01000099">
    <property type="protein sequence ID" value="PIK58905.1"/>
    <property type="molecule type" value="Genomic_DNA"/>
</dbReference>
<comment type="caution">
    <text evidence="3">The sequence shown here is derived from an EMBL/GenBank/DDBJ whole genome shotgun (WGS) entry which is preliminary data.</text>
</comment>
<accession>A0A2G8LF91</accession>
<dbReference type="AlphaFoldDB" id="A0A2G8LF91"/>
<gene>
    <name evidence="3" type="ORF">BSL78_04217</name>
</gene>
<evidence type="ECO:0000313" key="4">
    <source>
        <dbReference type="Proteomes" id="UP000230750"/>
    </source>
</evidence>
<dbReference type="OrthoDB" id="10562043at2759"/>
<dbReference type="STRING" id="307972.A0A2G8LF91"/>
<dbReference type="PROSITE" id="PS50825">
    <property type="entry name" value="HYR"/>
    <property type="match status" value="5"/>
</dbReference>
<sequence>MALLLQNVMNRVEISFLLARQPFVAPVQTQLGQHRNVTLPFNFQGNFGQFVTWEDIGSCLDSEDGSITPECTEQSGDLFPVGQTTVRCTCTDSAGATSECDFGFTVEEFPVVPPDILDCPADRREVTAFDATTTQVFWTEPTASSSLGGNVRVERSHAPGDMFGFGETMVTYRFTDENSGETSVCTFLVIVSRGVNTPPSPPNCPNNIQPVTSFQGNFGQIVTWEDIDSCFDSEDGSVTPECNQQSGDLFPVGQTTVRCTCTDSAGATSQCDFTIQVNPVNTPPSPPNCPNNIQPVTSFQGNFGQFVTWEDIGSCLDSEDGSVTPECNQQSGDLFPVGQTTVRCTCTDSAGATSQCDFGFTVEEFPVQLPFEGTLNVCPTKTEWVALSNSMFFQRCELINSARLAISAQQFISLENLVSKVFLILDRNINTPPSPPNCPNNIQPVTSFQGNFGQFVTWEDIGSCFDSEDGSVTPECNEQSGDLFPVGQTTVRCTCTDSAGATSQCDFGFTVEEFPGKF</sequence>
<organism evidence="3 4">
    <name type="scientific">Stichopus japonicus</name>
    <name type="common">Sea cucumber</name>
    <dbReference type="NCBI Taxonomy" id="307972"/>
    <lineage>
        <taxon>Eukaryota</taxon>
        <taxon>Metazoa</taxon>
        <taxon>Echinodermata</taxon>
        <taxon>Eleutherozoa</taxon>
        <taxon>Echinozoa</taxon>
        <taxon>Holothuroidea</taxon>
        <taxon>Aspidochirotacea</taxon>
        <taxon>Aspidochirotida</taxon>
        <taxon>Stichopodidae</taxon>
        <taxon>Apostichopus</taxon>
    </lineage>
</organism>
<evidence type="ECO:0000313" key="3">
    <source>
        <dbReference type="EMBL" id="PIK58905.1"/>
    </source>
</evidence>
<evidence type="ECO:0000256" key="1">
    <source>
        <dbReference type="ARBA" id="ARBA00022737"/>
    </source>
</evidence>
<feature type="domain" description="HYR" evidence="2">
    <location>
        <begin position="195"/>
        <end position="279"/>
    </location>
</feature>
<dbReference type="InterPro" id="IPR003410">
    <property type="entry name" value="HYR_dom"/>
</dbReference>
<evidence type="ECO:0000259" key="2">
    <source>
        <dbReference type="PROSITE" id="PS50825"/>
    </source>
</evidence>
<reference evidence="3 4" key="1">
    <citation type="journal article" date="2017" name="PLoS Biol.">
        <title>The sea cucumber genome provides insights into morphological evolution and visceral regeneration.</title>
        <authorList>
            <person name="Zhang X."/>
            <person name="Sun L."/>
            <person name="Yuan J."/>
            <person name="Sun Y."/>
            <person name="Gao Y."/>
            <person name="Zhang L."/>
            <person name="Li S."/>
            <person name="Dai H."/>
            <person name="Hamel J.F."/>
            <person name="Liu C."/>
            <person name="Yu Y."/>
            <person name="Liu S."/>
            <person name="Lin W."/>
            <person name="Guo K."/>
            <person name="Jin S."/>
            <person name="Xu P."/>
            <person name="Storey K.B."/>
            <person name="Huan P."/>
            <person name="Zhang T."/>
            <person name="Zhou Y."/>
            <person name="Zhang J."/>
            <person name="Lin C."/>
            <person name="Li X."/>
            <person name="Xing L."/>
            <person name="Huo D."/>
            <person name="Sun M."/>
            <person name="Wang L."/>
            <person name="Mercier A."/>
            <person name="Li F."/>
            <person name="Yang H."/>
            <person name="Xiang J."/>
        </authorList>
    </citation>
    <scope>NUCLEOTIDE SEQUENCE [LARGE SCALE GENOMIC DNA]</scope>
    <source>
        <strain evidence="3">Shaxun</strain>
        <tissue evidence="3">Muscle</tissue>
    </source>
</reference>
<dbReference type="Proteomes" id="UP000230750">
    <property type="component" value="Unassembled WGS sequence"/>
</dbReference>
<feature type="domain" description="HYR" evidence="2">
    <location>
        <begin position="280"/>
        <end position="364"/>
    </location>
</feature>
<feature type="domain" description="HYR" evidence="2">
    <location>
        <begin position="429"/>
        <end position="513"/>
    </location>
</feature>
<protein>
    <recommendedName>
        <fullName evidence="2">HYR domain-containing protein</fullName>
    </recommendedName>
</protein>
<name>A0A2G8LF91_STIJA</name>
<keyword evidence="4" id="KW-1185">Reference proteome</keyword>
<feature type="domain" description="HYR" evidence="2">
    <location>
        <begin position="21"/>
        <end position="108"/>
    </location>
</feature>
<keyword evidence="1" id="KW-0677">Repeat</keyword>
<dbReference type="Pfam" id="PF02494">
    <property type="entry name" value="HYR"/>
    <property type="match status" value="5"/>
</dbReference>
<dbReference type="PANTHER" id="PTHR24273">
    <property type="entry name" value="FI04643P-RELATED"/>
    <property type="match status" value="1"/>
</dbReference>